<dbReference type="EMBL" id="JYDH01000030">
    <property type="protein sequence ID" value="KRY37814.1"/>
    <property type="molecule type" value="Genomic_DNA"/>
</dbReference>
<proteinExistence type="predicted"/>
<dbReference type="InParanoid" id="A0A0V1BLK4"/>
<evidence type="ECO:0000313" key="2">
    <source>
        <dbReference type="Proteomes" id="UP000054776"/>
    </source>
</evidence>
<dbReference type="AlphaFoldDB" id="A0A0V1BLK4"/>
<accession>A0A0V1BLK4</accession>
<evidence type="ECO:0000313" key="1">
    <source>
        <dbReference type="EMBL" id="KRY37814.1"/>
    </source>
</evidence>
<organism evidence="1 2">
    <name type="scientific">Trichinella spiralis</name>
    <name type="common">Trichina worm</name>
    <dbReference type="NCBI Taxonomy" id="6334"/>
    <lineage>
        <taxon>Eukaryota</taxon>
        <taxon>Metazoa</taxon>
        <taxon>Ecdysozoa</taxon>
        <taxon>Nematoda</taxon>
        <taxon>Enoplea</taxon>
        <taxon>Dorylaimia</taxon>
        <taxon>Trichinellida</taxon>
        <taxon>Trichinellidae</taxon>
        <taxon>Trichinella</taxon>
    </lineage>
</organism>
<gene>
    <name evidence="1" type="ORF">T01_10708</name>
</gene>
<protein>
    <submittedName>
        <fullName evidence="1">Uncharacterized protein</fullName>
    </submittedName>
</protein>
<name>A0A0V1BLK4_TRISP</name>
<sequence>MLDLWQNSVDRHNIACEIIVSILFDQNEFFKVDLNRFWNAKNIFARFLTRFGQRRLWPARSMCLIQLASNSTNLCFCVQA</sequence>
<reference evidence="1 2" key="1">
    <citation type="submission" date="2015-01" db="EMBL/GenBank/DDBJ databases">
        <title>Evolution of Trichinella species and genotypes.</title>
        <authorList>
            <person name="Korhonen P.K."/>
            <person name="Edoardo P."/>
            <person name="Giuseppe L.R."/>
            <person name="Gasser R.B."/>
        </authorList>
    </citation>
    <scope>NUCLEOTIDE SEQUENCE [LARGE SCALE GENOMIC DNA]</scope>
    <source>
        <strain evidence="1">ISS3</strain>
    </source>
</reference>
<dbReference type="OrthoDB" id="10356324at2759"/>
<comment type="caution">
    <text evidence="1">The sequence shown here is derived from an EMBL/GenBank/DDBJ whole genome shotgun (WGS) entry which is preliminary data.</text>
</comment>
<dbReference type="Proteomes" id="UP000054776">
    <property type="component" value="Unassembled WGS sequence"/>
</dbReference>
<keyword evidence="2" id="KW-1185">Reference proteome</keyword>